<dbReference type="RefSeq" id="WP_095671528.1">
    <property type="nucleotide sequence ID" value="NZ_CP016769.1"/>
</dbReference>
<dbReference type="InterPro" id="IPR019979">
    <property type="entry name" value="Ribosomal_uS17_CS"/>
</dbReference>
<name>A0AAD0E4V8_9ACTN</name>
<dbReference type="NCBIfam" id="NF004123">
    <property type="entry name" value="PRK05610.1"/>
    <property type="match status" value="1"/>
</dbReference>
<evidence type="ECO:0000256" key="3">
    <source>
        <dbReference type="ARBA" id="ARBA00022884"/>
    </source>
</evidence>
<proteinExistence type="inferred from homology"/>
<accession>A0AAD0E4V8</accession>
<dbReference type="EMBL" id="CP016769">
    <property type="protein sequence ID" value="ASY11046.1"/>
    <property type="molecule type" value="Genomic_DNA"/>
</dbReference>
<comment type="function">
    <text evidence="6">One of the primary rRNA binding proteins, it binds specifically to the 5'-end of 16S ribosomal RNA.</text>
</comment>
<keyword evidence="3 6" id="KW-0694">RNA-binding</keyword>
<dbReference type="AlphaFoldDB" id="A0AAD0E4V8"/>
<dbReference type="GO" id="GO:0006412">
    <property type="term" value="P:translation"/>
    <property type="evidence" value="ECO:0007669"/>
    <property type="project" value="UniProtKB-UniRule"/>
</dbReference>
<dbReference type="NCBIfam" id="TIGR03635">
    <property type="entry name" value="uS17_bact"/>
    <property type="match status" value="1"/>
</dbReference>
<evidence type="ECO:0000256" key="1">
    <source>
        <dbReference type="ARBA" id="ARBA00010254"/>
    </source>
</evidence>
<dbReference type="InterPro" id="IPR000266">
    <property type="entry name" value="Ribosomal_uS17"/>
</dbReference>
<protein>
    <recommendedName>
        <fullName evidence="6">Small ribosomal subunit protein uS17</fullName>
    </recommendedName>
</protein>
<organism evidence="8 9">
    <name type="scientific">Candidatus Planktophila lacus</name>
    <dbReference type="NCBI Taxonomy" id="1884913"/>
    <lineage>
        <taxon>Bacteria</taxon>
        <taxon>Bacillati</taxon>
        <taxon>Actinomycetota</taxon>
        <taxon>Actinomycetes</taxon>
        <taxon>Candidatus Nanopelagicales</taxon>
        <taxon>Candidatus Nanopelagicaceae</taxon>
        <taxon>Candidatus Planktophila</taxon>
    </lineage>
</organism>
<dbReference type="Proteomes" id="UP000217144">
    <property type="component" value="Chromosome"/>
</dbReference>
<dbReference type="GO" id="GO:0003735">
    <property type="term" value="F:structural constituent of ribosome"/>
    <property type="evidence" value="ECO:0007669"/>
    <property type="project" value="UniProtKB-UniRule"/>
</dbReference>
<dbReference type="PROSITE" id="PS00056">
    <property type="entry name" value="RIBOSOMAL_S17"/>
    <property type="match status" value="1"/>
</dbReference>
<dbReference type="PANTHER" id="PTHR10744:SF1">
    <property type="entry name" value="SMALL RIBOSOMAL SUBUNIT PROTEIN US17M"/>
    <property type="match status" value="1"/>
</dbReference>
<dbReference type="GO" id="GO:0019843">
    <property type="term" value="F:rRNA binding"/>
    <property type="evidence" value="ECO:0007669"/>
    <property type="project" value="UniProtKB-UniRule"/>
</dbReference>
<evidence type="ECO:0000313" key="8">
    <source>
        <dbReference type="EMBL" id="ASY11046.1"/>
    </source>
</evidence>
<dbReference type="PRINTS" id="PR00973">
    <property type="entry name" value="RIBOSOMALS17"/>
</dbReference>
<dbReference type="KEGG" id="plan:A1s21148_06050"/>
<dbReference type="HAMAP" id="MF_01345_B">
    <property type="entry name" value="Ribosomal_uS17_B"/>
    <property type="match status" value="1"/>
</dbReference>
<dbReference type="InterPro" id="IPR012340">
    <property type="entry name" value="NA-bd_OB-fold"/>
</dbReference>
<dbReference type="Gene3D" id="2.40.50.140">
    <property type="entry name" value="Nucleic acid-binding proteins"/>
    <property type="match status" value="1"/>
</dbReference>
<evidence type="ECO:0000256" key="6">
    <source>
        <dbReference type="HAMAP-Rule" id="MF_01345"/>
    </source>
</evidence>
<dbReference type="Pfam" id="PF00366">
    <property type="entry name" value="Ribosomal_S17"/>
    <property type="match status" value="1"/>
</dbReference>
<gene>
    <name evidence="6" type="primary">rpsQ</name>
    <name evidence="8" type="ORF">A1s21148_06050</name>
</gene>
<comment type="similarity">
    <text evidence="1 6 7">Belongs to the universal ribosomal protein uS17 family.</text>
</comment>
<evidence type="ECO:0000313" key="9">
    <source>
        <dbReference type="Proteomes" id="UP000217144"/>
    </source>
</evidence>
<keyword evidence="4 6" id="KW-0689">Ribosomal protein</keyword>
<dbReference type="CDD" id="cd00364">
    <property type="entry name" value="Ribosomal_uS17"/>
    <property type="match status" value="1"/>
</dbReference>
<keyword evidence="5 6" id="KW-0687">Ribonucleoprotein</keyword>
<evidence type="ECO:0000256" key="2">
    <source>
        <dbReference type="ARBA" id="ARBA00022730"/>
    </source>
</evidence>
<keyword evidence="2 6" id="KW-0699">rRNA-binding</keyword>
<reference evidence="8 9" key="1">
    <citation type="submission" date="2016-07" db="EMBL/GenBank/DDBJ databases">
        <title>High microdiversification within the ubiquitous acI lineage of Actinobacteria.</title>
        <authorList>
            <person name="Neuenschwander S.M."/>
            <person name="Salcher M."/>
            <person name="Ghai R."/>
            <person name="Pernthaler J."/>
        </authorList>
    </citation>
    <scope>NUCLEOTIDE SEQUENCE [LARGE SCALE GENOMIC DNA]</scope>
    <source>
        <strain evidence="8">MMS-21-148</strain>
    </source>
</reference>
<dbReference type="InterPro" id="IPR019984">
    <property type="entry name" value="Ribosomal_uS17_bact/chlr"/>
</dbReference>
<evidence type="ECO:0000256" key="4">
    <source>
        <dbReference type="ARBA" id="ARBA00022980"/>
    </source>
</evidence>
<dbReference type="PANTHER" id="PTHR10744">
    <property type="entry name" value="40S RIBOSOMAL PROTEIN S11 FAMILY MEMBER"/>
    <property type="match status" value="1"/>
</dbReference>
<dbReference type="GO" id="GO:0022627">
    <property type="term" value="C:cytosolic small ribosomal subunit"/>
    <property type="evidence" value="ECO:0007669"/>
    <property type="project" value="UniProtKB-UniRule"/>
</dbReference>
<comment type="subunit">
    <text evidence="6">Part of the 30S ribosomal subunit.</text>
</comment>
<keyword evidence="9" id="KW-1185">Reference proteome</keyword>
<evidence type="ECO:0000256" key="5">
    <source>
        <dbReference type="ARBA" id="ARBA00023274"/>
    </source>
</evidence>
<evidence type="ECO:0000256" key="7">
    <source>
        <dbReference type="RuleBase" id="RU003872"/>
    </source>
</evidence>
<sequence length="87" mass="9877">MTTENRADRKTREGIVISDKMDKTITVEVSNRVKHGMYSKVMSRSTKLKAHDETNSAGTGDRVLIMETRPISASKRWRLVSIIEKAK</sequence>
<dbReference type="SUPFAM" id="SSF50249">
    <property type="entry name" value="Nucleic acid-binding proteins"/>
    <property type="match status" value="1"/>
</dbReference>